<organism evidence="2 3">
    <name type="scientific">Flavivirga rizhaonensis</name>
    <dbReference type="NCBI Taxonomy" id="2559571"/>
    <lineage>
        <taxon>Bacteria</taxon>
        <taxon>Pseudomonadati</taxon>
        <taxon>Bacteroidota</taxon>
        <taxon>Flavobacteriia</taxon>
        <taxon>Flavobacteriales</taxon>
        <taxon>Flavobacteriaceae</taxon>
        <taxon>Flavivirga</taxon>
    </lineage>
</organism>
<evidence type="ECO:0000313" key="2">
    <source>
        <dbReference type="EMBL" id="TGV01176.1"/>
    </source>
</evidence>
<feature type="signal peptide" evidence="1">
    <location>
        <begin position="1"/>
        <end position="19"/>
    </location>
</feature>
<protein>
    <submittedName>
        <fullName evidence="2">Uncharacterized protein</fullName>
    </submittedName>
</protein>
<keyword evidence="1" id="KW-0732">Signal</keyword>
<evidence type="ECO:0000256" key="1">
    <source>
        <dbReference type="SAM" id="SignalP"/>
    </source>
</evidence>
<evidence type="ECO:0000313" key="3">
    <source>
        <dbReference type="Proteomes" id="UP000307602"/>
    </source>
</evidence>
<comment type="caution">
    <text evidence="2">The sequence shown here is derived from an EMBL/GenBank/DDBJ whole genome shotgun (WGS) entry which is preliminary data.</text>
</comment>
<dbReference type="EMBL" id="SRSO01000026">
    <property type="protein sequence ID" value="TGV01176.1"/>
    <property type="molecule type" value="Genomic_DNA"/>
</dbReference>
<feature type="non-terminal residue" evidence="2">
    <location>
        <position position="61"/>
    </location>
</feature>
<proteinExistence type="predicted"/>
<dbReference type="RefSeq" id="WP_135878247.1">
    <property type="nucleotide sequence ID" value="NZ_SRSO01000026.1"/>
</dbReference>
<feature type="chain" id="PRO_5020659982" evidence="1">
    <location>
        <begin position="20"/>
        <end position="61"/>
    </location>
</feature>
<dbReference type="AlphaFoldDB" id="A0A4S1DT40"/>
<keyword evidence="3" id="KW-1185">Reference proteome</keyword>
<gene>
    <name evidence="2" type="ORF">EM932_16180</name>
</gene>
<sequence>MKCLYSLLLLITVNNLAFAQLSVRNDAYVFINDEIVFVEDDINLNEADSSIYLRNEAQVIQ</sequence>
<name>A0A4S1DT40_9FLAO</name>
<reference evidence="2 3" key="1">
    <citation type="submission" date="2019-04" db="EMBL/GenBank/DDBJ databases">
        <authorList>
            <person name="Liu A."/>
        </authorList>
    </citation>
    <scope>NUCLEOTIDE SEQUENCE [LARGE SCALE GENOMIC DNA]</scope>
    <source>
        <strain evidence="2 3">RZ03</strain>
    </source>
</reference>
<accession>A0A4S1DT40</accession>
<dbReference type="Proteomes" id="UP000307602">
    <property type="component" value="Unassembled WGS sequence"/>
</dbReference>